<keyword evidence="3" id="KW-1185">Reference proteome</keyword>
<dbReference type="AlphaFoldDB" id="A0A1S9P9A9"/>
<dbReference type="EMBL" id="MBTF01000036">
    <property type="protein sequence ID" value="OOQ57417.1"/>
    <property type="molecule type" value="Genomic_DNA"/>
</dbReference>
<dbReference type="RefSeq" id="WP_078350713.1">
    <property type="nucleotide sequence ID" value="NZ_MBTF01000036.1"/>
</dbReference>
<dbReference type="OrthoDB" id="1495156at2"/>
<reference evidence="2 3" key="1">
    <citation type="submission" date="2016-07" db="EMBL/GenBank/DDBJ databases">
        <title>Genomic analysis of zinc-resistant bacterium Mucilaginibacter pedocola TBZ30.</title>
        <authorList>
            <person name="Huang J."/>
            <person name="Tang J."/>
        </authorList>
    </citation>
    <scope>NUCLEOTIDE SEQUENCE [LARGE SCALE GENOMIC DNA]</scope>
    <source>
        <strain evidence="2 3">TBZ30</strain>
    </source>
</reference>
<name>A0A1S9P9A9_9SPHI</name>
<evidence type="ECO:0000256" key="1">
    <source>
        <dbReference type="SAM" id="Coils"/>
    </source>
</evidence>
<organism evidence="2 3">
    <name type="scientific">Mucilaginibacter pedocola</name>
    <dbReference type="NCBI Taxonomy" id="1792845"/>
    <lineage>
        <taxon>Bacteria</taxon>
        <taxon>Pseudomonadati</taxon>
        <taxon>Bacteroidota</taxon>
        <taxon>Sphingobacteriia</taxon>
        <taxon>Sphingobacteriales</taxon>
        <taxon>Sphingobacteriaceae</taxon>
        <taxon>Mucilaginibacter</taxon>
    </lineage>
</organism>
<evidence type="ECO:0000313" key="2">
    <source>
        <dbReference type="EMBL" id="OOQ57417.1"/>
    </source>
</evidence>
<sequence length="134" mass="15574">MAPPNAKQILSNLYGLMMEINYHRPDEEVLEDLKSSEPQLEKHLLKIKQLSAKIKANQNKSRFENAVEMLRKLKEKGIEELEKLLPPLEQSKLIPLFNRFQELTKQDEANILADQELLQLIELIKDKIDDSPSQ</sequence>
<proteinExistence type="predicted"/>
<gene>
    <name evidence="2" type="ORF">BC343_15070</name>
</gene>
<comment type="caution">
    <text evidence="2">The sequence shown here is derived from an EMBL/GenBank/DDBJ whole genome shotgun (WGS) entry which is preliminary data.</text>
</comment>
<accession>A0A1S9P9A9</accession>
<evidence type="ECO:0000313" key="3">
    <source>
        <dbReference type="Proteomes" id="UP000189739"/>
    </source>
</evidence>
<dbReference type="STRING" id="1792845.BC343_15070"/>
<keyword evidence="1" id="KW-0175">Coiled coil</keyword>
<dbReference type="Proteomes" id="UP000189739">
    <property type="component" value="Unassembled WGS sequence"/>
</dbReference>
<protein>
    <submittedName>
        <fullName evidence="2">Uncharacterized protein</fullName>
    </submittedName>
</protein>
<feature type="coiled-coil region" evidence="1">
    <location>
        <begin position="40"/>
        <end position="76"/>
    </location>
</feature>